<gene>
    <name evidence="3" type="ORF">LY90DRAFT_677296</name>
</gene>
<proteinExistence type="predicted"/>
<feature type="transmembrane region" description="Helical" evidence="2">
    <location>
        <begin position="90"/>
        <end position="114"/>
    </location>
</feature>
<feature type="region of interest" description="Disordered" evidence="1">
    <location>
        <begin position="247"/>
        <end position="282"/>
    </location>
</feature>
<dbReference type="Proteomes" id="UP000193920">
    <property type="component" value="Unassembled WGS sequence"/>
</dbReference>
<feature type="compositionally biased region" description="Low complexity" evidence="1">
    <location>
        <begin position="265"/>
        <end position="282"/>
    </location>
</feature>
<feature type="compositionally biased region" description="Polar residues" evidence="1">
    <location>
        <begin position="247"/>
        <end position="264"/>
    </location>
</feature>
<feature type="transmembrane region" description="Helical" evidence="2">
    <location>
        <begin position="7"/>
        <end position="39"/>
    </location>
</feature>
<evidence type="ECO:0000313" key="3">
    <source>
        <dbReference type="EMBL" id="ORY17737.1"/>
    </source>
</evidence>
<keyword evidence="2" id="KW-0812">Transmembrane</keyword>
<reference evidence="3 4" key="1">
    <citation type="submission" date="2016-08" db="EMBL/GenBank/DDBJ databases">
        <title>A Parts List for Fungal Cellulosomes Revealed by Comparative Genomics.</title>
        <authorList>
            <consortium name="DOE Joint Genome Institute"/>
            <person name="Haitjema C.H."/>
            <person name="Gilmore S.P."/>
            <person name="Henske J.K."/>
            <person name="Solomon K.V."/>
            <person name="De Groot R."/>
            <person name="Kuo A."/>
            <person name="Mondo S.J."/>
            <person name="Salamov A.A."/>
            <person name="Labutti K."/>
            <person name="Zhao Z."/>
            <person name="Chiniquy J."/>
            <person name="Barry K."/>
            <person name="Brewer H.M."/>
            <person name="Purvine S.O."/>
            <person name="Wright A.T."/>
            <person name="Boxma B."/>
            <person name="Van Alen T."/>
            <person name="Hackstein J.H."/>
            <person name="Baker S.E."/>
            <person name="Grigoriev I.V."/>
            <person name="O'Malley M.A."/>
        </authorList>
    </citation>
    <scope>NUCLEOTIDE SEQUENCE [LARGE SCALE GENOMIC DNA]</scope>
    <source>
        <strain evidence="3 4">G1</strain>
    </source>
</reference>
<feature type="region of interest" description="Disordered" evidence="1">
    <location>
        <begin position="206"/>
        <end position="227"/>
    </location>
</feature>
<feature type="transmembrane region" description="Helical" evidence="2">
    <location>
        <begin position="59"/>
        <end position="78"/>
    </location>
</feature>
<evidence type="ECO:0000256" key="2">
    <source>
        <dbReference type="SAM" id="Phobius"/>
    </source>
</evidence>
<dbReference type="AlphaFoldDB" id="A0A1Y2A5Y9"/>
<evidence type="ECO:0000256" key="1">
    <source>
        <dbReference type="SAM" id="MobiDB-lite"/>
    </source>
</evidence>
<dbReference type="EMBL" id="MCOG01000324">
    <property type="protein sequence ID" value="ORY17737.1"/>
    <property type="molecule type" value="Genomic_DNA"/>
</dbReference>
<organism evidence="3 4">
    <name type="scientific">Neocallimastix californiae</name>
    <dbReference type="NCBI Taxonomy" id="1754190"/>
    <lineage>
        <taxon>Eukaryota</taxon>
        <taxon>Fungi</taxon>
        <taxon>Fungi incertae sedis</taxon>
        <taxon>Chytridiomycota</taxon>
        <taxon>Chytridiomycota incertae sedis</taxon>
        <taxon>Neocallimastigomycetes</taxon>
        <taxon>Neocallimastigales</taxon>
        <taxon>Neocallimastigaceae</taxon>
        <taxon>Neocallimastix</taxon>
    </lineage>
</organism>
<evidence type="ECO:0000313" key="4">
    <source>
        <dbReference type="Proteomes" id="UP000193920"/>
    </source>
</evidence>
<feature type="region of interest" description="Disordered" evidence="1">
    <location>
        <begin position="307"/>
        <end position="327"/>
    </location>
</feature>
<protein>
    <submittedName>
        <fullName evidence="3">Uncharacterized protein</fullName>
    </submittedName>
</protein>
<feature type="compositionally biased region" description="Polar residues" evidence="1">
    <location>
        <begin position="307"/>
        <end position="317"/>
    </location>
</feature>
<sequence length="327" mass="36940">MERKKIIILEVSCIITIIIGIFDFSIVEIIIGSLTLYGIYKKYPIFLKLLIIPLLFENIVYTINFITFLTATTIYYIIEHDKNYTERYYLLKIIKIILQFIVQTFLTIELYILLKNPIVFENISNNNAEIVYTSDNEIERDNSLPSYSPPNPLPPYSPPETNIDSSYIQPPTSQINENLMIPPPALTPYPLQSDNASIIITPTRREPDPPILENNSNSNNSNVLPDHSISMINQDSTYLTNIPNLTNLEVPSTTDANTSTPTYMTTSDNQNNSNNDSSSSIQLTSTSNLFNIRNSSSSVDIVNVENGLNNTQNNDIPTQPPPPYSLY</sequence>
<name>A0A1Y2A5Y9_9FUNG</name>
<feature type="compositionally biased region" description="Pro residues" evidence="1">
    <location>
        <begin position="318"/>
        <end position="327"/>
    </location>
</feature>
<accession>A0A1Y2A5Y9</accession>
<keyword evidence="2" id="KW-1133">Transmembrane helix</keyword>
<keyword evidence="4" id="KW-1185">Reference proteome</keyword>
<comment type="caution">
    <text evidence="3">The sequence shown here is derived from an EMBL/GenBank/DDBJ whole genome shotgun (WGS) entry which is preliminary data.</text>
</comment>
<keyword evidence="2" id="KW-0472">Membrane</keyword>